<dbReference type="Pfam" id="PF04932">
    <property type="entry name" value="Wzy_C"/>
    <property type="match status" value="1"/>
</dbReference>
<reference evidence="7 8" key="1">
    <citation type="submission" date="2021-03" db="EMBL/GenBank/DDBJ databases">
        <title>Complete genome of Polaribacter_sp.SM13.</title>
        <authorList>
            <person name="Jeong S.W."/>
            <person name="Bae J.W."/>
        </authorList>
    </citation>
    <scope>NUCLEOTIDE SEQUENCE [LARGE SCALE GENOMIC DNA]</scope>
    <source>
        <strain evidence="7 8">SM13</strain>
    </source>
</reference>
<comment type="subcellular location">
    <subcellularLocation>
        <location evidence="1">Membrane</location>
        <topology evidence="1">Multi-pass membrane protein</topology>
    </subcellularLocation>
</comment>
<keyword evidence="2 5" id="KW-0812">Transmembrane</keyword>
<feature type="transmembrane region" description="Helical" evidence="5">
    <location>
        <begin position="252"/>
        <end position="270"/>
    </location>
</feature>
<dbReference type="KEGG" id="pcea:J3359_01935"/>
<sequence length="448" mass="50384">MINKFTDNKLLLIAIHIIIGYLATFTWFPKPFGLGVIGFCVFFVVKAKNNNEESFLLAMYIAGAEVFIRMTKGFVFYETGKYSVILLLILGIFLGEFKQKFGVQYIFYLLLLTLGIVFTQVPDGESIRNAIVFNLSGPVVLGVAALYFYKRPIKIETILNSLYFMILPIFSMIAFLYFRTPEISEIVFGGGANFETSGGFGPNQVATAIGVGIFIIIVFIVLKVKLTGFLFLDILFLAYFIFRGLLTFSRGGIITGFIAMIFFSFFYFLHKKGSLKLFFNYFLIGGIFIIAIWVYTSNITGGMLDNRYAGKNAIGVEKKDITSGRLDILEEQLNSFLISPLGIGVGNGKFKRELSDKKITAASHNEAGRLVEEHGIIGVVILVGLMIIPLLNFFYFNNLQRAFIISFYLFWILTINHSAMRIAFPGLVYALSLIKIKENDYNTSIENE</sequence>
<evidence type="ECO:0000256" key="2">
    <source>
        <dbReference type="ARBA" id="ARBA00022692"/>
    </source>
</evidence>
<dbReference type="PANTHER" id="PTHR37422:SF13">
    <property type="entry name" value="LIPOPOLYSACCHARIDE BIOSYNTHESIS PROTEIN PA4999-RELATED"/>
    <property type="match status" value="1"/>
</dbReference>
<feature type="domain" description="O-antigen ligase-related" evidence="6">
    <location>
        <begin position="236"/>
        <end position="383"/>
    </location>
</feature>
<feature type="transmembrane region" description="Helical" evidence="5">
    <location>
        <begin position="277"/>
        <end position="296"/>
    </location>
</feature>
<keyword evidence="8" id="KW-1185">Reference proteome</keyword>
<evidence type="ECO:0000313" key="8">
    <source>
        <dbReference type="Proteomes" id="UP000663920"/>
    </source>
</evidence>
<feature type="transmembrane region" description="Helical" evidence="5">
    <location>
        <begin position="161"/>
        <end position="178"/>
    </location>
</feature>
<evidence type="ECO:0000313" key="7">
    <source>
        <dbReference type="EMBL" id="QTE23058.1"/>
    </source>
</evidence>
<dbReference type="InterPro" id="IPR007016">
    <property type="entry name" value="O-antigen_ligase-rel_domated"/>
</dbReference>
<dbReference type="Proteomes" id="UP000663920">
    <property type="component" value="Chromosome"/>
</dbReference>
<dbReference type="InterPro" id="IPR051533">
    <property type="entry name" value="WaaL-like"/>
</dbReference>
<evidence type="ECO:0000256" key="1">
    <source>
        <dbReference type="ARBA" id="ARBA00004141"/>
    </source>
</evidence>
<keyword evidence="3 5" id="KW-1133">Transmembrane helix</keyword>
<accession>A0A975CP05</accession>
<evidence type="ECO:0000256" key="4">
    <source>
        <dbReference type="ARBA" id="ARBA00023136"/>
    </source>
</evidence>
<dbReference type="PANTHER" id="PTHR37422">
    <property type="entry name" value="TEICHURONIC ACID BIOSYNTHESIS PROTEIN TUAE"/>
    <property type="match status" value="1"/>
</dbReference>
<proteinExistence type="predicted"/>
<keyword evidence="4 5" id="KW-0472">Membrane</keyword>
<name>A0A975CP05_9FLAO</name>
<dbReference type="AlphaFoldDB" id="A0A975CP05"/>
<feature type="transmembrane region" description="Helical" evidence="5">
    <location>
        <begin position="375"/>
        <end position="396"/>
    </location>
</feature>
<feature type="transmembrane region" description="Helical" evidence="5">
    <location>
        <begin position="12"/>
        <end position="45"/>
    </location>
</feature>
<dbReference type="GO" id="GO:0016874">
    <property type="term" value="F:ligase activity"/>
    <property type="evidence" value="ECO:0007669"/>
    <property type="project" value="UniProtKB-KW"/>
</dbReference>
<feature type="transmembrane region" description="Helical" evidence="5">
    <location>
        <begin position="205"/>
        <end position="222"/>
    </location>
</feature>
<feature type="transmembrane region" description="Helical" evidence="5">
    <location>
        <begin position="105"/>
        <end position="121"/>
    </location>
</feature>
<organism evidence="7 8">
    <name type="scientific">Polaribacter cellanae</name>
    <dbReference type="NCBI Taxonomy" id="2818493"/>
    <lineage>
        <taxon>Bacteria</taxon>
        <taxon>Pseudomonadati</taxon>
        <taxon>Bacteroidota</taxon>
        <taxon>Flavobacteriia</taxon>
        <taxon>Flavobacteriales</taxon>
        <taxon>Flavobacteriaceae</taxon>
    </lineage>
</organism>
<dbReference type="EMBL" id="CP071869">
    <property type="protein sequence ID" value="QTE23058.1"/>
    <property type="molecule type" value="Genomic_DNA"/>
</dbReference>
<protein>
    <submittedName>
        <fullName evidence="7">O-antigen ligase family protein</fullName>
    </submittedName>
</protein>
<feature type="transmembrane region" description="Helical" evidence="5">
    <location>
        <begin position="127"/>
        <end position="149"/>
    </location>
</feature>
<evidence type="ECO:0000256" key="5">
    <source>
        <dbReference type="SAM" id="Phobius"/>
    </source>
</evidence>
<feature type="transmembrane region" description="Helical" evidence="5">
    <location>
        <begin position="229"/>
        <end position="246"/>
    </location>
</feature>
<dbReference type="RefSeq" id="WP_208079072.1">
    <property type="nucleotide sequence ID" value="NZ_CP071869.1"/>
</dbReference>
<evidence type="ECO:0000259" key="6">
    <source>
        <dbReference type="Pfam" id="PF04932"/>
    </source>
</evidence>
<keyword evidence="7" id="KW-0436">Ligase</keyword>
<evidence type="ECO:0000256" key="3">
    <source>
        <dbReference type="ARBA" id="ARBA00022989"/>
    </source>
</evidence>
<feature type="transmembrane region" description="Helical" evidence="5">
    <location>
        <begin position="408"/>
        <end position="431"/>
    </location>
</feature>
<gene>
    <name evidence="7" type="ORF">J3359_01935</name>
</gene>
<feature type="transmembrane region" description="Helical" evidence="5">
    <location>
        <begin position="82"/>
        <end position="98"/>
    </location>
</feature>
<dbReference type="GO" id="GO:0016020">
    <property type="term" value="C:membrane"/>
    <property type="evidence" value="ECO:0007669"/>
    <property type="project" value="UniProtKB-SubCell"/>
</dbReference>